<name>A0A9P9BGP1_9PEZI</name>
<gene>
    <name evidence="1" type="ORF">B0I36DRAFT_377843</name>
</gene>
<proteinExistence type="predicted"/>
<dbReference type="AlphaFoldDB" id="A0A9P9BGP1"/>
<comment type="caution">
    <text evidence="1">The sequence shown here is derived from an EMBL/GenBank/DDBJ whole genome shotgun (WGS) entry which is preliminary data.</text>
</comment>
<accession>A0A9P9BGP1</accession>
<reference evidence="1" key="1">
    <citation type="journal article" date="2021" name="Nat. Commun.">
        <title>Genetic determinants of endophytism in the Arabidopsis root mycobiome.</title>
        <authorList>
            <person name="Mesny F."/>
            <person name="Miyauchi S."/>
            <person name="Thiergart T."/>
            <person name="Pickel B."/>
            <person name="Atanasova L."/>
            <person name="Karlsson M."/>
            <person name="Huettel B."/>
            <person name="Barry K.W."/>
            <person name="Haridas S."/>
            <person name="Chen C."/>
            <person name="Bauer D."/>
            <person name="Andreopoulos W."/>
            <person name="Pangilinan J."/>
            <person name="LaButti K."/>
            <person name="Riley R."/>
            <person name="Lipzen A."/>
            <person name="Clum A."/>
            <person name="Drula E."/>
            <person name="Henrissat B."/>
            <person name="Kohler A."/>
            <person name="Grigoriev I.V."/>
            <person name="Martin F.M."/>
            <person name="Hacquard S."/>
        </authorList>
    </citation>
    <scope>NUCLEOTIDE SEQUENCE</scope>
    <source>
        <strain evidence="1">MPI-CAGE-CH-0230</strain>
    </source>
</reference>
<dbReference type="InterPro" id="IPR021842">
    <property type="entry name" value="DUF3435"/>
</dbReference>
<evidence type="ECO:0000313" key="1">
    <source>
        <dbReference type="EMBL" id="KAH7016252.1"/>
    </source>
</evidence>
<dbReference type="Pfam" id="PF11917">
    <property type="entry name" value="DUF3435"/>
    <property type="match status" value="1"/>
</dbReference>
<organism evidence="1 2">
    <name type="scientific">Microdochium trichocladiopsis</name>
    <dbReference type="NCBI Taxonomy" id="1682393"/>
    <lineage>
        <taxon>Eukaryota</taxon>
        <taxon>Fungi</taxon>
        <taxon>Dikarya</taxon>
        <taxon>Ascomycota</taxon>
        <taxon>Pezizomycotina</taxon>
        <taxon>Sordariomycetes</taxon>
        <taxon>Xylariomycetidae</taxon>
        <taxon>Xylariales</taxon>
        <taxon>Microdochiaceae</taxon>
        <taxon>Microdochium</taxon>
    </lineage>
</organism>
<keyword evidence="2" id="KW-1185">Reference proteome</keyword>
<sequence>MRYPDWREKVKTLTYDSRGDVEAFIRYCKERRGAKITSKSTLERYLIQLWAVHKKYTNLTIDSRLPTHMLEYIAHVTRRKHHLRTEPKVKNHIGPDAHICLSHFRWVRDWKNVFKIGLDRLDDATLRHFQMFTGARPHEFAHARIGNNDAIKKEYNDELDAFTDTEEGNSVPPQWSCWVCGKNDDRISAAKKVLCWEDIKLWIIRDPFNNNSRDRLVMTVLFRFHEGHEGEQRPTTFIFIEEDLPLLCPVSHLLAKALAEGVVAHDGYSRAEPFFRTKLSVPGKQEFMHTPVFRRTIKCLEGYAKSDQPLRKDQLDNNTRNLGRAAGLLDNLTNYDYWRGNLEAIDLNCRSTVRRQVARHKDDGTFQDFYNNSRTNVVTQDVFLGRGTRCPYLAIFNELGLQIDEEAPTAVTDEMMRFIGPGTKVSRLDEKVATLRTSLEQKYGRASLAIGQDKTEYEGLLQQRRTAAQKHKRKVVVSCRRRWRLGHGHARRRVSPAEDRRHRRLGGFGLEGRGQRIEARAG</sequence>
<dbReference type="PANTHER" id="PTHR37535">
    <property type="entry name" value="FLUG DOMAIN PROTEIN"/>
    <property type="match status" value="1"/>
</dbReference>
<protein>
    <submittedName>
        <fullName evidence="1">Uncharacterized protein</fullName>
    </submittedName>
</protein>
<dbReference type="GeneID" id="70190150"/>
<dbReference type="RefSeq" id="XP_046005876.1">
    <property type="nucleotide sequence ID" value="XM_046160604.1"/>
</dbReference>
<dbReference type="PANTHER" id="PTHR37535:SF4">
    <property type="entry name" value="FLUG DOMAIN-CONTAINING PROTEIN"/>
    <property type="match status" value="1"/>
</dbReference>
<dbReference type="OrthoDB" id="4940137at2759"/>
<dbReference type="EMBL" id="JAGTJQ010000012">
    <property type="protein sequence ID" value="KAH7016252.1"/>
    <property type="molecule type" value="Genomic_DNA"/>
</dbReference>
<dbReference type="Proteomes" id="UP000756346">
    <property type="component" value="Unassembled WGS sequence"/>
</dbReference>
<evidence type="ECO:0000313" key="2">
    <source>
        <dbReference type="Proteomes" id="UP000756346"/>
    </source>
</evidence>